<evidence type="ECO:0000256" key="1">
    <source>
        <dbReference type="SAM" id="Phobius"/>
    </source>
</evidence>
<feature type="transmembrane region" description="Helical" evidence="1">
    <location>
        <begin position="39"/>
        <end position="57"/>
    </location>
</feature>
<keyword evidence="1" id="KW-0472">Membrane</keyword>
<feature type="transmembrane region" description="Helical" evidence="1">
    <location>
        <begin position="127"/>
        <end position="145"/>
    </location>
</feature>
<protein>
    <submittedName>
        <fullName evidence="2">Uncharacterized protein</fullName>
    </submittedName>
</protein>
<organism evidence="2 3">
    <name type="scientific">Halobacteriovorax marinus</name>
    <dbReference type="NCBI Taxonomy" id="97084"/>
    <lineage>
        <taxon>Bacteria</taxon>
        <taxon>Pseudomonadati</taxon>
        <taxon>Bdellovibrionota</taxon>
        <taxon>Bacteriovoracia</taxon>
        <taxon>Bacteriovoracales</taxon>
        <taxon>Halobacteriovoraceae</taxon>
        <taxon>Halobacteriovorax</taxon>
    </lineage>
</organism>
<gene>
    <name evidence="2" type="ORF">A9Q84_05795</name>
</gene>
<evidence type="ECO:0000313" key="3">
    <source>
        <dbReference type="Proteomes" id="UP000196531"/>
    </source>
</evidence>
<keyword evidence="1" id="KW-1133">Transmembrane helix</keyword>
<comment type="caution">
    <text evidence="2">The sequence shown here is derived from an EMBL/GenBank/DDBJ whole genome shotgun (WGS) entry which is preliminary data.</text>
</comment>
<reference evidence="3" key="1">
    <citation type="journal article" date="2017" name="Proc. Natl. Acad. Sci. U.S.A.">
        <title>Simulation of Deepwater Horizon oil plume reveals substrate specialization within a complex community of hydrocarbon-degraders.</title>
        <authorList>
            <person name="Hu P."/>
            <person name="Dubinsky E.A."/>
            <person name="Probst A.J."/>
            <person name="Wang J."/>
            <person name="Sieber C.M.K."/>
            <person name="Tom L.M."/>
            <person name="Gardinali P."/>
            <person name="Banfield J.F."/>
            <person name="Atlas R.M."/>
            <person name="Andersen G.L."/>
        </authorList>
    </citation>
    <scope>NUCLEOTIDE SEQUENCE [LARGE SCALE GENOMIC DNA]</scope>
</reference>
<evidence type="ECO:0000313" key="2">
    <source>
        <dbReference type="EMBL" id="OUR98923.1"/>
    </source>
</evidence>
<keyword evidence="1" id="KW-0812">Transmembrane</keyword>
<proteinExistence type="predicted"/>
<dbReference type="EMBL" id="MAAO01000004">
    <property type="protein sequence ID" value="OUR98923.1"/>
    <property type="molecule type" value="Genomic_DNA"/>
</dbReference>
<name>A0A1Y5FGW1_9BACT</name>
<dbReference type="AlphaFoldDB" id="A0A1Y5FGW1"/>
<feature type="transmembrane region" description="Helical" evidence="1">
    <location>
        <begin position="99"/>
        <end position="121"/>
    </location>
</feature>
<dbReference type="Proteomes" id="UP000196531">
    <property type="component" value="Unassembled WGS sequence"/>
</dbReference>
<accession>A0A1Y5FGW1</accession>
<feature type="transmembrane region" description="Helical" evidence="1">
    <location>
        <begin position="152"/>
        <end position="174"/>
    </location>
</feature>
<sequence length="175" mass="20324">MIQKIKKFTDFRFKMLLAILFGVLLFLESLDGITDVSDFTIPALLFIVFCELFYTYMGSKGTQTVRYSDDSTQLSIFDRGNIGIVEWVKMIDKKLLGRFIFNIIVFILFFVALILDLNIFTNGFNDQVVSVFMVIWGAAFFIFSIKELKKAFSYYNIFLTQVAFCLIMSFIFLLN</sequence>